<protein>
    <submittedName>
        <fullName evidence="1">Uncharacterized protein</fullName>
    </submittedName>
</protein>
<sequence length="373" mass="43005">MRIIFICGSIEPGKDGVGDYTRRLASELIRQGVKVGIIAYKDGFVESEEEVNQEMEGIQILCYRLPVCLKRKERVALSKKWIVSKNPEWLSLQFVPYSFHFKGIPFGLGNELKELGVGRKWHIMFHELWLGLRSTDSIKFKVTGFLQRQIVQSLRKKLKFNVVHTHTKFYMNELTRINFNPKYLPIFSNIKFSQSHNKDSFVYDKKSIVFVHFGSIHPNLPIEEFVKELYLYSQDINNKSITLVFIGRSGTELKNWEKELKNYKVSYQVLGELTNEEVSHVLQKADYGVTTNPVFVLEKSGTVAALKEHNLPILVVSENTKPNNGTEVFLESCFFQYSHGNLSDFISSKQVSFNLKVKGIKEVSDEFLNSLLI</sequence>
<proteinExistence type="predicted"/>
<keyword evidence="2" id="KW-1185">Reference proteome</keyword>
<accession>A0ABP9HRL7</accession>
<gene>
    <name evidence="1" type="ORF">GCM10023315_29130</name>
</gene>
<dbReference type="SUPFAM" id="SSF53756">
    <property type="entry name" value="UDP-Glycosyltransferase/glycogen phosphorylase"/>
    <property type="match status" value="1"/>
</dbReference>
<comment type="caution">
    <text evidence="1">The sequence shown here is derived from an EMBL/GenBank/DDBJ whole genome shotgun (WGS) entry which is preliminary data.</text>
</comment>
<evidence type="ECO:0000313" key="1">
    <source>
        <dbReference type="EMBL" id="GAA4976502.1"/>
    </source>
</evidence>
<organism evidence="1 2">
    <name type="scientific">Algibacter aquimarinus</name>
    <dbReference type="NCBI Taxonomy" id="1136748"/>
    <lineage>
        <taxon>Bacteria</taxon>
        <taxon>Pseudomonadati</taxon>
        <taxon>Bacteroidota</taxon>
        <taxon>Flavobacteriia</taxon>
        <taxon>Flavobacteriales</taxon>
        <taxon>Flavobacteriaceae</taxon>
        <taxon>Algibacter</taxon>
    </lineage>
</organism>
<dbReference type="Gene3D" id="3.40.50.2000">
    <property type="entry name" value="Glycogen Phosphorylase B"/>
    <property type="match status" value="2"/>
</dbReference>
<dbReference type="EMBL" id="BAABJK010000011">
    <property type="protein sequence ID" value="GAA4976502.1"/>
    <property type="molecule type" value="Genomic_DNA"/>
</dbReference>
<evidence type="ECO:0000313" key="2">
    <source>
        <dbReference type="Proteomes" id="UP001501692"/>
    </source>
</evidence>
<dbReference type="RefSeq" id="WP_345170206.1">
    <property type="nucleotide sequence ID" value="NZ_BAABJK010000011.1"/>
</dbReference>
<reference evidence="2" key="1">
    <citation type="journal article" date="2019" name="Int. J. Syst. Evol. Microbiol.">
        <title>The Global Catalogue of Microorganisms (GCM) 10K type strain sequencing project: providing services to taxonomists for standard genome sequencing and annotation.</title>
        <authorList>
            <consortium name="The Broad Institute Genomics Platform"/>
            <consortium name="The Broad Institute Genome Sequencing Center for Infectious Disease"/>
            <person name="Wu L."/>
            <person name="Ma J."/>
        </authorList>
    </citation>
    <scope>NUCLEOTIDE SEQUENCE [LARGE SCALE GENOMIC DNA]</scope>
    <source>
        <strain evidence="2">JCM 18287</strain>
    </source>
</reference>
<dbReference type="Proteomes" id="UP001501692">
    <property type="component" value="Unassembled WGS sequence"/>
</dbReference>
<name>A0ABP9HRL7_9FLAO</name>